<protein>
    <submittedName>
        <fullName evidence="2">Uncharacterized protein</fullName>
    </submittedName>
</protein>
<proteinExistence type="predicted"/>
<dbReference type="EMBL" id="PKUQ01000031">
    <property type="protein sequence ID" value="PLW76433.1"/>
    <property type="molecule type" value="Genomic_DNA"/>
</dbReference>
<accession>A0A2N5XPK3</accession>
<evidence type="ECO:0000313" key="2">
    <source>
        <dbReference type="EMBL" id="PLW76433.1"/>
    </source>
</evidence>
<gene>
    <name evidence="2" type="ORF">C0081_16290</name>
</gene>
<organism evidence="2 3">
    <name type="scientific">Cohaesibacter celericrescens</name>
    <dbReference type="NCBI Taxonomy" id="2067669"/>
    <lineage>
        <taxon>Bacteria</taxon>
        <taxon>Pseudomonadati</taxon>
        <taxon>Pseudomonadota</taxon>
        <taxon>Alphaproteobacteria</taxon>
        <taxon>Hyphomicrobiales</taxon>
        <taxon>Cohaesibacteraceae</taxon>
    </lineage>
</organism>
<dbReference type="Proteomes" id="UP000234881">
    <property type="component" value="Unassembled WGS sequence"/>
</dbReference>
<sequence>MAATANARYAKVMSNATGREQKPDKVQVKKHDCTPVEGNRFRCRFQVTLVNADTNEVKSQSDQSLLFEKTGSKWQAVEQ</sequence>
<feature type="compositionally biased region" description="Basic and acidic residues" evidence="1">
    <location>
        <begin position="19"/>
        <end position="30"/>
    </location>
</feature>
<name>A0A2N5XPK3_9HYPH</name>
<feature type="region of interest" description="Disordered" evidence="1">
    <location>
        <begin position="1"/>
        <end position="30"/>
    </location>
</feature>
<keyword evidence="3" id="KW-1185">Reference proteome</keyword>
<reference evidence="2 3" key="1">
    <citation type="submission" date="2018-01" db="EMBL/GenBank/DDBJ databases">
        <title>The draft genome sequence of Cohaesibacter sp. H1304.</title>
        <authorList>
            <person name="Wang N.-N."/>
            <person name="Du Z.-J."/>
        </authorList>
    </citation>
    <scope>NUCLEOTIDE SEQUENCE [LARGE SCALE GENOMIC DNA]</scope>
    <source>
        <strain evidence="2 3">H1304</strain>
    </source>
</reference>
<evidence type="ECO:0000313" key="3">
    <source>
        <dbReference type="Proteomes" id="UP000234881"/>
    </source>
</evidence>
<comment type="caution">
    <text evidence="2">The sequence shown here is derived from an EMBL/GenBank/DDBJ whole genome shotgun (WGS) entry which is preliminary data.</text>
</comment>
<dbReference type="AlphaFoldDB" id="A0A2N5XPK3"/>
<evidence type="ECO:0000256" key="1">
    <source>
        <dbReference type="SAM" id="MobiDB-lite"/>
    </source>
</evidence>